<dbReference type="Proteomes" id="UP000271868">
    <property type="component" value="Unassembled WGS sequence"/>
</dbReference>
<accession>A0AAX1WT81</accession>
<evidence type="ECO:0000256" key="6">
    <source>
        <dbReference type="SAM" id="Phobius"/>
    </source>
</evidence>
<dbReference type="EMBL" id="RJVL01000005">
    <property type="protein sequence ID" value="ROR41703.1"/>
    <property type="molecule type" value="Genomic_DNA"/>
</dbReference>
<evidence type="ECO:0000256" key="2">
    <source>
        <dbReference type="ARBA" id="ARBA00022692"/>
    </source>
</evidence>
<comment type="subcellular location">
    <subcellularLocation>
        <location evidence="1">Membrane</location>
        <topology evidence="1">Single-pass membrane protein</topology>
    </subcellularLocation>
</comment>
<dbReference type="GO" id="GO:0009306">
    <property type="term" value="P:protein secretion"/>
    <property type="evidence" value="ECO:0007669"/>
    <property type="project" value="InterPro"/>
</dbReference>
<comment type="caution">
    <text evidence="8">The sequence shown here is derived from an EMBL/GenBank/DDBJ whole genome shotgun (WGS) entry which is preliminary data.</text>
</comment>
<dbReference type="RefSeq" id="WP_123676179.1">
    <property type="nucleotide sequence ID" value="NZ_RJVL01000005.1"/>
</dbReference>
<keyword evidence="9" id="KW-1185">Reference proteome</keyword>
<dbReference type="PANTHER" id="PTHR36985">
    <property type="entry name" value="TRANSLOCATION AND ASSEMBLY MODULE SUBUNIT TAMB"/>
    <property type="match status" value="1"/>
</dbReference>
<dbReference type="GO" id="GO:0005886">
    <property type="term" value="C:plasma membrane"/>
    <property type="evidence" value="ECO:0007669"/>
    <property type="project" value="InterPro"/>
</dbReference>
<dbReference type="Pfam" id="PF04357">
    <property type="entry name" value="TamB"/>
    <property type="match status" value="1"/>
</dbReference>
<organism evidence="8 9">
    <name type="scientific">Diaphorobacter nitroreducens</name>
    <dbReference type="NCBI Taxonomy" id="164759"/>
    <lineage>
        <taxon>Bacteria</taxon>
        <taxon>Pseudomonadati</taxon>
        <taxon>Pseudomonadota</taxon>
        <taxon>Betaproteobacteria</taxon>
        <taxon>Burkholderiales</taxon>
        <taxon>Comamonadaceae</taxon>
        <taxon>Diaphorobacter</taxon>
    </lineage>
</organism>
<keyword evidence="2 6" id="KW-0812">Transmembrane</keyword>
<evidence type="ECO:0000313" key="9">
    <source>
        <dbReference type="Proteomes" id="UP000271868"/>
    </source>
</evidence>
<proteinExistence type="predicted"/>
<name>A0AAX1WT81_9BURK</name>
<feature type="region of interest" description="Disordered" evidence="5">
    <location>
        <begin position="838"/>
        <end position="861"/>
    </location>
</feature>
<gene>
    <name evidence="8" type="ORF">EDC60_2352</name>
</gene>
<feature type="domain" description="Translocation and assembly module TamB C-terminal" evidence="7">
    <location>
        <begin position="1020"/>
        <end position="1379"/>
    </location>
</feature>
<feature type="region of interest" description="Disordered" evidence="5">
    <location>
        <begin position="650"/>
        <end position="669"/>
    </location>
</feature>
<dbReference type="PANTHER" id="PTHR36985:SF1">
    <property type="entry name" value="TRANSLOCATION AND ASSEMBLY MODULE SUBUNIT TAMB"/>
    <property type="match status" value="1"/>
</dbReference>
<evidence type="ECO:0000256" key="3">
    <source>
        <dbReference type="ARBA" id="ARBA00022989"/>
    </source>
</evidence>
<evidence type="ECO:0000256" key="1">
    <source>
        <dbReference type="ARBA" id="ARBA00004167"/>
    </source>
</evidence>
<feature type="region of interest" description="Disordered" evidence="5">
    <location>
        <begin position="1"/>
        <end position="24"/>
    </location>
</feature>
<dbReference type="GO" id="GO:0097347">
    <property type="term" value="C:TAM protein secretion complex"/>
    <property type="evidence" value="ECO:0007669"/>
    <property type="project" value="TreeGrafter"/>
</dbReference>
<keyword evidence="3 6" id="KW-1133">Transmembrane helix</keyword>
<reference evidence="8 9" key="1">
    <citation type="submission" date="2018-11" db="EMBL/GenBank/DDBJ databases">
        <title>Genomic Encyclopedia of Type Strains, Phase IV (KMG-IV): sequencing the most valuable type-strain genomes for metagenomic binning, comparative biology and taxonomic classification.</title>
        <authorList>
            <person name="Goeker M."/>
        </authorList>
    </citation>
    <scope>NUCLEOTIDE SEQUENCE [LARGE SCALE GENOMIC DNA]</scope>
    <source>
        <strain evidence="8 9">DSM 15985</strain>
    </source>
</reference>
<evidence type="ECO:0000259" key="7">
    <source>
        <dbReference type="Pfam" id="PF04357"/>
    </source>
</evidence>
<protein>
    <submittedName>
        <fullName evidence="8">Autotransporter secretion inner membrane protein TamB</fullName>
    </submittedName>
</protein>
<sequence length="1380" mass="144245">MTHPSSHQPYAAGATPTPRPPPRRRVGRWVLATLGGLLMAALVLLGGLWWWAGSNTSLASALARAAQYLPEGQSLQARDVSGSLRSGGTIGWLRWSSPTLAVEVHDARIAWSVAPLLRRQLRLGEVRAAQVLITPQDAPGPQEPPTPPLQQLVLPLRIELPFHADRIDWAGSTVAQQLEGTYRYDGEQHRLAVDQVTLAQGRYALLATLQAQAPMALTATLNGTLRTPVPGSAQPLQALAQASAQGTLAGAGAQIQLTAQLRGTDGAGPTHPPLRADLQARIAPWAGQPLLQAAAEVQALDLAALWPQAPATQLSGTAALEPAEADAPGWQIQAALRNALPGPWDQQRLPVDTLQARAAFDGTTWTVSESLARVGSGSVTLQGAYTPATRALQGQAEVRALNPAALHTLLDAAPVNGTASAESRDAAEGGAVRFSADLRAVGRPAPTAAAKAGAPAPLRLDQLTVQGEWQGDRIDIARLQLDALRAQVRAQALRIDLAGPAVQGALQATLPGASAQFDGQLAPQRGNGTLDLRMTDAQRAQRWLQGLPGLPAALAGWSLDGNATLAATWRGGWHDLQRQLQAAGLPAGTAVAAGAAPQRFDLQAQLSAPRLQIARAPQPGTDAGPLTLELRRTTATLQGSLARAALDWDGELRHGPQPDEGPSARSATLTGQRAQLRLRATAASRGAGQWQAQLESLQMQADAAGQPGPWKLRLAEPVAIQLRQSPQLVVEAGAGQAFVEGPRPGHLQLRWQPLRYAQGAQGALQLRSQGELKGLPLDWVNAWRMDGDGMLERAGLAGDLLLDGTWDIDAGDTLRASASLRRSGGDLRILTLDATPTTVVHSSGQGKGAQAAQATPTRGTPAGVRQAELTVSAEGPALRARLDWDSERAGQLHAEGSTQLARTPDGWTWPAEAPLAATVRAELPDVGVWSALAPPGWRVRGTLSADARLSGTRTAPQWSGQLAADQFAIRSLLDGVDLQDGRLRAALQGDRLTITELSLHGGQGSRARIAGYSGNRTAAPQDGGTLTGGGTVSWGAAGAGGAGIRMDLRAQARALQLLVRADRQVSVSGDLTARLQGGQFTLRGQLTTDRATIILPEAGAPTLGSDVVVRSAALDKQAAAKAARDAQQAQKAEAGGQVQAARPPDIAVTLDLGNDFALQGHGITTRLTGQLDIRSSGTAGAPPRVTGEVRTVQGRYRAWGQALDVETGLLRFNGPYDNPSLDVLAIRPNISVRAGVQVTGTAQSPRVRLYADPDLPDAEKLSWVVLGRSAASGGAEAALLQQAALALLGGGSGSGTGGIAKRVGLDEIGFKGPGTGEDASAAALTFGKRLSKDLYVTYERSLSGVLGTLYIFYDLSQHLTLRGQTGMQSAVDLIYTVRYD</sequence>
<evidence type="ECO:0000256" key="5">
    <source>
        <dbReference type="SAM" id="MobiDB-lite"/>
    </source>
</evidence>
<evidence type="ECO:0000313" key="8">
    <source>
        <dbReference type="EMBL" id="ROR41703.1"/>
    </source>
</evidence>
<evidence type="ECO:0000256" key="4">
    <source>
        <dbReference type="ARBA" id="ARBA00023136"/>
    </source>
</evidence>
<keyword evidence="4 6" id="KW-0472">Membrane</keyword>
<dbReference type="InterPro" id="IPR007452">
    <property type="entry name" value="TamB_C"/>
</dbReference>
<feature type="transmembrane region" description="Helical" evidence="6">
    <location>
        <begin position="29"/>
        <end position="52"/>
    </location>
</feature>